<keyword evidence="2" id="KW-0012">Acyltransferase</keyword>
<dbReference type="STRING" id="335992.SAR11_1020"/>
<keyword evidence="5" id="KW-1185">Reference proteome</keyword>
<dbReference type="CDD" id="cd04301">
    <property type="entry name" value="NAT_SF"/>
    <property type="match status" value="1"/>
</dbReference>
<protein>
    <submittedName>
        <fullName evidence="4">Acetyltransferase</fullName>
    </submittedName>
</protein>
<proteinExistence type="predicted"/>
<dbReference type="PANTHER" id="PTHR10545:SF42">
    <property type="entry name" value="ACETYLTRANSFERASE"/>
    <property type="match status" value="1"/>
</dbReference>
<dbReference type="Proteomes" id="UP000002528">
    <property type="component" value="Chromosome"/>
</dbReference>
<accession>Q4FLW1</accession>
<dbReference type="KEGG" id="pub:SAR11_1020"/>
<dbReference type="Pfam" id="PF00583">
    <property type="entry name" value="Acetyltransf_1"/>
    <property type="match status" value="1"/>
</dbReference>
<gene>
    <name evidence="4" type="ordered locus">SAR11_1020</name>
</gene>
<reference evidence="4 5" key="1">
    <citation type="journal article" date="2005" name="Science">
        <title>Genome streamlining in a cosmopolitan oceanic bacterium.</title>
        <authorList>
            <person name="Giovannoni S.J."/>
            <person name="Tripp H.J."/>
            <person name="Givan S."/>
            <person name="Podar M."/>
            <person name="Vergin K.L."/>
            <person name="Baptista D."/>
            <person name="Bibbs L."/>
            <person name="Eads J."/>
            <person name="Richardson T.H."/>
            <person name="Noordewier M."/>
            <person name="Rappe M.S."/>
            <person name="Short J.M."/>
            <person name="Carrington J.C."/>
            <person name="Mathur E.J."/>
        </authorList>
    </citation>
    <scope>NUCLEOTIDE SEQUENCE [LARGE SCALE GENOMIC DNA]</scope>
    <source>
        <strain evidence="4 5">HTCC1062</strain>
    </source>
</reference>
<dbReference type="SUPFAM" id="SSF55729">
    <property type="entry name" value="Acyl-CoA N-acyltransferases (Nat)"/>
    <property type="match status" value="1"/>
</dbReference>
<sequence length="147" mass="17240">MQMIRKLEQKDKENWNKLYNGYADFYKVPMNTGILDTLWGWIHDESHDVKGLCFELEGKIVGIAHYRTMPRPIKGQYIGFLDDLFVEPEFRGQKIAQKLISHLKSLSETNNWDGIRWITHSSNENAKKLYDKIANNTGFELYELKGN</sequence>
<dbReference type="InterPro" id="IPR000182">
    <property type="entry name" value="GNAT_dom"/>
</dbReference>
<dbReference type="HOGENOM" id="CLU_013985_32_1_5"/>
<dbReference type="eggNOG" id="COG0456">
    <property type="taxonomic scope" value="Bacteria"/>
</dbReference>
<feature type="domain" description="N-acetyltransferase" evidence="3">
    <location>
        <begin position="2"/>
        <end position="147"/>
    </location>
</feature>
<evidence type="ECO:0000313" key="5">
    <source>
        <dbReference type="Proteomes" id="UP000002528"/>
    </source>
</evidence>
<evidence type="ECO:0000259" key="3">
    <source>
        <dbReference type="PROSITE" id="PS51186"/>
    </source>
</evidence>
<evidence type="ECO:0000256" key="1">
    <source>
        <dbReference type="ARBA" id="ARBA00022679"/>
    </source>
</evidence>
<dbReference type="InterPro" id="IPR016181">
    <property type="entry name" value="Acyl_CoA_acyltransferase"/>
</dbReference>
<dbReference type="AlphaFoldDB" id="Q4FLW1"/>
<dbReference type="Gene3D" id="3.40.630.30">
    <property type="match status" value="1"/>
</dbReference>
<evidence type="ECO:0000256" key="2">
    <source>
        <dbReference type="ARBA" id="ARBA00023315"/>
    </source>
</evidence>
<keyword evidence="1 4" id="KW-0808">Transferase</keyword>
<evidence type="ECO:0000313" key="4">
    <source>
        <dbReference type="EMBL" id="AAZ21827.1"/>
    </source>
</evidence>
<dbReference type="EMBL" id="CP000084">
    <property type="protein sequence ID" value="AAZ21827.1"/>
    <property type="molecule type" value="Genomic_DNA"/>
</dbReference>
<dbReference type="PANTHER" id="PTHR10545">
    <property type="entry name" value="DIAMINE N-ACETYLTRANSFERASE"/>
    <property type="match status" value="1"/>
</dbReference>
<dbReference type="InterPro" id="IPR051016">
    <property type="entry name" value="Diverse_Substrate_AcTransf"/>
</dbReference>
<name>Q4FLW1_PELUB</name>
<dbReference type="PROSITE" id="PS51186">
    <property type="entry name" value="GNAT"/>
    <property type="match status" value="1"/>
</dbReference>
<dbReference type="GO" id="GO:0008080">
    <property type="term" value="F:N-acetyltransferase activity"/>
    <property type="evidence" value="ECO:0007669"/>
    <property type="project" value="TreeGrafter"/>
</dbReference>
<organism evidence="4 5">
    <name type="scientific">Pelagibacter ubique (strain HTCC1062)</name>
    <dbReference type="NCBI Taxonomy" id="335992"/>
    <lineage>
        <taxon>Bacteria</taxon>
        <taxon>Pseudomonadati</taxon>
        <taxon>Pseudomonadota</taxon>
        <taxon>Alphaproteobacteria</taxon>
        <taxon>Candidatus Pelagibacterales</taxon>
        <taxon>Candidatus Pelagibacteraceae</taxon>
        <taxon>Candidatus Pelagibacter</taxon>
    </lineage>
</organism>